<dbReference type="RefSeq" id="WP_074443498.1">
    <property type="nucleotide sequence ID" value="NZ_FMBM01000001.1"/>
</dbReference>
<comment type="caution">
    <text evidence="4">The sequence shown here is derived from an EMBL/GenBank/DDBJ whole genome shotgun (WGS) entry which is preliminary data.</text>
</comment>
<keyword evidence="3" id="KW-0812">Transmembrane</keyword>
<dbReference type="Gene3D" id="3.40.1690.10">
    <property type="entry name" value="secretion proteins EscU"/>
    <property type="match status" value="1"/>
</dbReference>
<keyword evidence="3" id="KW-0472">Membrane</keyword>
<dbReference type="SUPFAM" id="SSF160544">
    <property type="entry name" value="EscU C-terminal domain-like"/>
    <property type="match status" value="1"/>
</dbReference>
<feature type="transmembrane region" description="Helical" evidence="3">
    <location>
        <begin position="151"/>
        <end position="168"/>
    </location>
</feature>
<evidence type="ECO:0000313" key="5">
    <source>
        <dbReference type="EMBL" id="SCC78848.1"/>
    </source>
</evidence>
<dbReference type="PATRIC" id="fig|1653334.4.peg.3254"/>
<sequence>MSEEQDRASKTEEPTEKKIQDALEKGNVPVSKEALTFSSIVSILAICFLHISHGVTGLAGALERFIDDPAGIALHDGSDATSLMHAIAAASGWFLLPLVALLAVGGLSASFLQNRPRLVGERIKPKLNRISPKSGFRRLFGEQGWMEFGKAIFKLAIIGFVIAALFFFDAHRVVSAMYSDPSALPELLLALTVRLLTAVCIATILLVIVDIIFSRSHWRKELRMTRQEVKDEHKQMEGDPQMKAKMRSLARDRARRRMIADVPRATIVIANPTHYAIALRYVLEEGGAPVVVAKGKDLVALKIREVAEINAIPVIEDKPLVRSMYDKVELDYPIPPEFYQVVAELLYLFHYNRNNPVGSSAGSGLS</sequence>
<dbReference type="Proteomes" id="UP000182800">
    <property type="component" value="Unassembled WGS sequence"/>
</dbReference>
<keyword evidence="4" id="KW-0966">Cell projection</keyword>
<dbReference type="PRINTS" id="PR00950">
    <property type="entry name" value="TYPE3IMSPROT"/>
</dbReference>
<organism evidence="4 6">
    <name type="scientific">Saliniramus fredricksonii</name>
    <dbReference type="NCBI Taxonomy" id="1653334"/>
    <lineage>
        <taxon>Bacteria</taxon>
        <taxon>Pseudomonadati</taxon>
        <taxon>Pseudomonadota</taxon>
        <taxon>Alphaproteobacteria</taxon>
        <taxon>Hyphomicrobiales</taxon>
        <taxon>Salinarimonadaceae</taxon>
        <taxon>Saliniramus</taxon>
    </lineage>
</organism>
<feature type="transmembrane region" description="Helical" evidence="3">
    <location>
        <begin position="92"/>
        <end position="112"/>
    </location>
</feature>
<reference evidence="4 6" key="1">
    <citation type="submission" date="2015-09" db="EMBL/GenBank/DDBJ databases">
        <title>Identification and resolution of microdiversity through metagenomic sequencing of parallel consortia.</title>
        <authorList>
            <person name="Nelson W.C."/>
            <person name="Romine M.F."/>
            <person name="Lindemann S.R."/>
        </authorList>
    </citation>
    <scope>NUCLEOTIDE SEQUENCE [LARGE SCALE GENOMIC DNA]</scope>
    <source>
        <strain evidence="4">HL-109</strain>
    </source>
</reference>
<evidence type="ECO:0000256" key="1">
    <source>
        <dbReference type="ARBA" id="ARBA00010690"/>
    </source>
</evidence>
<keyword evidence="4" id="KW-0282">Flagellum</keyword>
<dbReference type="GO" id="GO:0005886">
    <property type="term" value="C:plasma membrane"/>
    <property type="evidence" value="ECO:0007669"/>
    <property type="project" value="TreeGrafter"/>
</dbReference>
<feature type="region of interest" description="Disordered" evidence="2">
    <location>
        <begin position="1"/>
        <end position="23"/>
    </location>
</feature>
<feature type="transmembrane region" description="Helical" evidence="3">
    <location>
        <begin position="34"/>
        <end position="52"/>
    </location>
</feature>
<gene>
    <name evidence="4" type="primary">flhB</name>
    <name evidence="5" type="ORF">GA0071312_0527</name>
    <name evidence="4" type="ORF">HLUCCO17_03255</name>
</gene>
<dbReference type="PANTHER" id="PTHR30531">
    <property type="entry name" value="FLAGELLAR BIOSYNTHETIC PROTEIN FLHB"/>
    <property type="match status" value="1"/>
</dbReference>
<dbReference type="OrthoDB" id="9807950at2"/>
<evidence type="ECO:0000313" key="6">
    <source>
        <dbReference type="Proteomes" id="UP000050497"/>
    </source>
</evidence>
<dbReference type="Proteomes" id="UP000050497">
    <property type="component" value="Unassembled WGS sequence"/>
</dbReference>
<dbReference type="AlphaFoldDB" id="A0A0P7YD90"/>
<dbReference type="EMBL" id="LJSX01000003">
    <property type="protein sequence ID" value="KPQ12195.1"/>
    <property type="molecule type" value="Genomic_DNA"/>
</dbReference>
<reference evidence="5 7" key="2">
    <citation type="submission" date="2016-08" db="EMBL/GenBank/DDBJ databases">
        <authorList>
            <person name="Varghese N."/>
            <person name="Submissions Spin"/>
        </authorList>
    </citation>
    <scope>NUCLEOTIDE SEQUENCE [LARGE SCALE GENOMIC DNA]</scope>
    <source>
        <strain evidence="5 7">HL-109</strain>
    </source>
</reference>
<dbReference type="Gene3D" id="6.10.250.2080">
    <property type="match status" value="1"/>
</dbReference>
<keyword evidence="3" id="KW-1133">Transmembrane helix</keyword>
<keyword evidence="4" id="KW-0969">Cilium</keyword>
<feature type="transmembrane region" description="Helical" evidence="3">
    <location>
        <begin position="188"/>
        <end position="213"/>
    </location>
</feature>
<accession>A0A0P7YD90</accession>
<evidence type="ECO:0000313" key="7">
    <source>
        <dbReference type="Proteomes" id="UP000182800"/>
    </source>
</evidence>
<evidence type="ECO:0000256" key="3">
    <source>
        <dbReference type="SAM" id="Phobius"/>
    </source>
</evidence>
<dbReference type="PANTHER" id="PTHR30531:SF12">
    <property type="entry name" value="FLAGELLAR BIOSYNTHETIC PROTEIN FLHB"/>
    <property type="match status" value="1"/>
</dbReference>
<dbReference type="STRING" id="1653334.GA0071312_0527"/>
<dbReference type="InterPro" id="IPR029025">
    <property type="entry name" value="T3SS_substrate_exporter_C"/>
</dbReference>
<evidence type="ECO:0000313" key="4">
    <source>
        <dbReference type="EMBL" id="KPQ12195.1"/>
    </source>
</evidence>
<evidence type="ECO:0000256" key="2">
    <source>
        <dbReference type="SAM" id="MobiDB-lite"/>
    </source>
</evidence>
<proteinExistence type="inferred from homology"/>
<comment type="similarity">
    <text evidence="1">Belongs to the type III secretion exporter family.</text>
</comment>
<name>A0A0P7YD90_9HYPH</name>
<dbReference type="GO" id="GO:0009306">
    <property type="term" value="P:protein secretion"/>
    <property type="evidence" value="ECO:0007669"/>
    <property type="project" value="InterPro"/>
</dbReference>
<dbReference type="Pfam" id="PF01312">
    <property type="entry name" value="Bac_export_2"/>
    <property type="match status" value="1"/>
</dbReference>
<dbReference type="EMBL" id="FMBM01000001">
    <property type="protein sequence ID" value="SCC78848.1"/>
    <property type="molecule type" value="Genomic_DNA"/>
</dbReference>
<keyword evidence="7" id="KW-1185">Reference proteome</keyword>
<protein>
    <submittedName>
        <fullName evidence="4">Flagellar biosynthetic protein FlhB</fullName>
    </submittedName>
</protein>
<dbReference type="InterPro" id="IPR006135">
    <property type="entry name" value="T3SS_substrate_exporter"/>
</dbReference>